<feature type="domain" description="CYRIA/CYRIB Rac1 binding" evidence="10">
    <location>
        <begin position="345"/>
        <end position="515"/>
    </location>
</feature>
<keyword evidence="6" id="KW-1133">Transmembrane helix</keyword>
<dbReference type="EMBL" id="CAXAMM010000680">
    <property type="protein sequence ID" value="CAK8988449.1"/>
    <property type="molecule type" value="Genomic_DNA"/>
</dbReference>
<gene>
    <name evidence="11" type="ORF">SCF082_LOCUS1398</name>
</gene>
<dbReference type="InterPro" id="IPR008081">
    <property type="entry name" value="Cytoplasmic_FMR1-int"/>
</dbReference>
<evidence type="ECO:0000256" key="2">
    <source>
        <dbReference type="ARBA" id="ARBA00006416"/>
    </source>
</evidence>
<keyword evidence="3" id="KW-0813">Transport</keyword>
<dbReference type="Pfam" id="PF03650">
    <property type="entry name" value="MPC"/>
    <property type="match status" value="2"/>
</dbReference>
<keyword evidence="7" id="KW-0496">Mitochondrion</keyword>
<evidence type="ECO:0000256" key="9">
    <source>
        <dbReference type="SAM" id="MobiDB-lite"/>
    </source>
</evidence>
<evidence type="ECO:0000256" key="3">
    <source>
        <dbReference type="ARBA" id="ARBA00022448"/>
    </source>
</evidence>
<dbReference type="InterPro" id="IPR009828">
    <property type="entry name" value="CYRIA/CYRIB_Rac1-bd"/>
</dbReference>
<dbReference type="InterPro" id="IPR005336">
    <property type="entry name" value="MPC"/>
</dbReference>
<evidence type="ECO:0000256" key="4">
    <source>
        <dbReference type="ARBA" id="ARBA00022692"/>
    </source>
</evidence>
<evidence type="ECO:0000256" key="7">
    <source>
        <dbReference type="ARBA" id="ARBA00023128"/>
    </source>
</evidence>
<dbReference type="Pfam" id="PF05994">
    <property type="entry name" value="FragX_IP"/>
    <property type="match status" value="2"/>
</dbReference>
<keyword evidence="8" id="KW-0472">Membrane</keyword>
<comment type="subcellular location">
    <subcellularLocation>
        <location evidence="1">Mitochondrion inner membrane</location>
        <topology evidence="1">Multi-pass membrane protein</topology>
    </subcellularLocation>
</comment>
<keyword evidence="5" id="KW-0999">Mitochondrion inner membrane</keyword>
<evidence type="ECO:0000259" key="10">
    <source>
        <dbReference type="Pfam" id="PF07159"/>
    </source>
</evidence>
<evidence type="ECO:0000313" key="12">
    <source>
        <dbReference type="Proteomes" id="UP001642464"/>
    </source>
</evidence>
<feature type="region of interest" description="Disordered" evidence="9">
    <location>
        <begin position="1647"/>
        <end position="1699"/>
    </location>
</feature>
<organism evidence="11 12">
    <name type="scientific">Durusdinium trenchii</name>
    <dbReference type="NCBI Taxonomy" id="1381693"/>
    <lineage>
        <taxon>Eukaryota</taxon>
        <taxon>Sar</taxon>
        <taxon>Alveolata</taxon>
        <taxon>Dinophyceae</taxon>
        <taxon>Suessiales</taxon>
        <taxon>Symbiodiniaceae</taxon>
        <taxon>Durusdinium</taxon>
    </lineage>
</organism>
<dbReference type="Pfam" id="PF07159">
    <property type="entry name" value="CYRIA-B_Rac1-bd"/>
    <property type="match status" value="1"/>
</dbReference>
<accession>A0ABP0HGH9</accession>
<dbReference type="Proteomes" id="UP001642464">
    <property type="component" value="Unassembled WGS sequence"/>
</dbReference>
<evidence type="ECO:0000313" key="11">
    <source>
        <dbReference type="EMBL" id="CAK8988449.1"/>
    </source>
</evidence>
<evidence type="ECO:0000256" key="5">
    <source>
        <dbReference type="ARBA" id="ARBA00022792"/>
    </source>
</evidence>
<sequence>MSQFSVTALRTALLHPEYGWKTTHFWGPVANWGLVGAAVYDMTLKGPEVISLPMTSTLCVYSGLFMLFSWRVQPRNYLLLSCHAFNECAQLYQLQRGYRYQEELKARGEPVTSRFSPVAFGAAVASCFGLGVAGPRIQTAMASAGLPKGVEALMNHPAGPFTIHFWAPSFKWMLSVSNILDFDRPVDKISTMQQTALCATGFIWSRYSMVITPKNYNLFAVNISLAVTGTYQLSRKIQAEWAARLGKGARERLLDKGARVSSEVTSLHICNTLTAAMSRQADNARTGHGTADAVPEAPAMAKSFRTRSATARSGRAKGGLASLVEDEELAGLQVLGREGWADLEQVLRDTEEVLRRGPALVHSLYTYRCCANAMPLVQRHESDERKLEIYRRSFKVLRPQMEKLEKLQAFHVEVIDQFKVVLERVSAKRDAATELLYDYLARLLDLLGLLDHFKDVKPGLQNDFSFYKRALHLVKAELPDYEELNKAQEQLQFFLSDPKCPKGLMMHNLLEKVESMRHAAHTFAEALAWASRKVLSGRGMHSPEKRWQLVRAITWFVLLLDSSKDDKGVAFNAFKAKKLLTGDVAKAWRRYPVIPVFADVHLTVSGVLASCPNFEPGILEPLVPDLSDPKVVQVYDLTRRCEAMRSQQERFLTHFATVMAKVHRITSPCTASSSFKGGAVTLPPRPAVLDQDAAQDETPCGSSDKAHVRISPTLAAQILDCVREGVELLATWRGETLEFVAHKFATPASQSRLEKCEADFDHSGVEYGRVLRYNLTPKEVHALVEAIGYCKDLASAISTEADLIAPLVRGAIYHELQRFVHIDLQDLISKAEGKKKRGPKEEALISLARLLRDEVNGDVPGASADTAGKSKLSRSLSTKDGKSAAKGAGKSKKKKIGFFSSSLAASSSSASASGDMSDPLGRGAAAEDNSSVIIAAGFPLKCVLPSHTQAELALCLLQVLQEDSGLESKAARGFARFTSHQKESSKQTQSNMFAEASETLSVLPLLQDLTATVNALANFGQLWFREFFLDITKSTQFPIELSLPWILVKEIVENAQEGYHLQGAVAQMIEIYNDAGQLALKDLHQQHLYDELEGELSLVMDQLLFLIPSHMYTYYKAVAAFNHLDPRYRSHVERIKKYRFGLPAKRNYADVMCLRQLNLLGRTVDLCSLLSERINLTMHADVQAAFQCFAASPITGVIELESVLAVIRATHAALDDLPGAALEPIDEIISAIDRGGEGGRSFVVNHVVDEVLADLLPNYMYNGTSDRFVTSAQAAHLHVDRDPRPNITTPCLLYGSAANKWFEILHQREQGYVGAEHWDAFIRLAGRAGAAEVLEHVCGDLAHKLTQGVVPLAQVVARKTANADKLPDFSDPIVPALKHLRKQVGDLFEDEATKAHVLQIFREVGNAIVLADMFQSALDRNDLTAFMHIGPVVGFEGVTDLDVNPLELGAEEDLSRVGAFRAIQGLSPDSEVHAAVLRSCRAHGQCNQRTRAMATFVDHVARQIHGKRNIHKLWSVLRFSLTDPFDEALARYGDGLCWAGNTLVYLAQEWPTFQQQDYTKHLLVLHRFQRTLETSKERDRVASFVDRALQLERISSSIVARLRRLHPFPPKPVTLYHPPMYTAPVVAALQPERSVRFQESAIVDTAEAAGTARHDDSENTVPNAAPSIGSPPTGPILKPKHLRRRSPSTSHFPVEKVPP</sequence>
<evidence type="ECO:0000256" key="6">
    <source>
        <dbReference type="ARBA" id="ARBA00022989"/>
    </source>
</evidence>
<evidence type="ECO:0000256" key="8">
    <source>
        <dbReference type="ARBA" id="ARBA00023136"/>
    </source>
</evidence>
<proteinExistence type="inferred from homology"/>
<comment type="caution">
    <text evidence="11">The sequence shown here is derived from an EMBL/GenBank/DDBJ whole genome shotgun (WGS) entry which is preliminary data.</text>
</comment>
<dbReference type="PANTHER" id="PTHR12195">
    <property type="entry name" value="CYTOPLASMIC FMR1-INTERACTING PROTEIN-RELATED"/>
    <property type="match status" value="1"/>
</dbReference>
<evidence type="ECO:0000256" key="1">
    <source>
        <dbReference type="ARBA" id="ARBA00004448"/>
    </source>
</evidence>
<protein>
    <submittedName>
        <fullName evidence="11">Protein pirA</fullName>
    </submittedName>
</protein>
<comment type="similarity">
    <text evidence="2">Belongs to the mitochondrial pyruvate carrier (MPC) (TC 2.A.105) family.</text>
</comment>
<feature type="region of interest" description="Disordered" evidence="9">
    <location>
        <begin position="859"/>
        <end position="888"/>
    </location>
</feature>
<keyword evidence="12" id="KW-1185">Reference proteome</keyword>
<name>A0ABP0HGH9_9DINO</name>
<keyword evidence="4" id="KW-0812">Transmembrane</keyword>
<reference evidence="11 12" key="1">
    <citation type="submission" date="2024-02" db="EMBL/GenBank/DDBJ databases">
        <authorList>
            <person name="Chen Y."/>
            <person name="Shah S."/>
            <person name="Dougan E. K."/>
            <person name="Thang M."/>
            <person name="Chan C."/>
        </authorList>
    </citation>
    <scope>NUCLEOTIDE SEQUENCE [LARGE SCALE GENOMIC DNA]</scope>
</reference>
<dbReference type="PRINTS" id="PR01698">
    <property type="entry name" value="CYTOFMRPINTP"/>
</dbReference>